<keyword evidence="5" id="KW-0573">Peptidoglycan synthesis</keyword>
<evidence type="ECO:0000313" key="9">
    <source>
        <dbReference type="Proteomes" id="UP000029052"/>
    </source>
</evidence>
<dbReference type="GO" id="GO:0071555">
    <property type="term" value="P:cell wall organization"/>
    <property type="evidence" value="ECO:0007669"/>
    <property type="project" value="UniProtKB-KW"/>
</dbReference>
<name>A0A087BB26_9BIFI</name>
<evidence type="ECO:0000256" key="2">
    <source>
        <dbReference type="ARBA" id="ARBA00022490"/>
    </source>
</evidence>
<reference evidence="8 9" key="1">
    <citation type="submission" date="2014-03" db="EMBL/GenBank/DDBJ databases">
        <title>Genomics of Bifidobacteria.</title>
        <authorList>
            <person name="Ventura M."/>
            <person name="Milani C."/>
            <person name="Lugli G.A."/>
        </authorList>
    </citation>
    <scope>NUCLEOTIDE SEQUENCE [LARGE SCALE GENOMIC DNA]</scope>
    <source>
        <strain evidence="8 9">LMG 11591</strain>
    </source>
</reference>
<gene>
    <name evidence="8" type="ORF">BMAGN_0175</name>
</gene>
<keyword evidence="7" id="KW-0961">Cell wall biogenesis/degradation</keyword>
<evidence type="ECO:0000256" key="6">
    <source>
        <dbReference type="ARBA" id="ARBA00023315"/>
    </source>
</evidence>
<dbReference type="PANTHER" id="PTHR36174">
    <property type="entry name" value="LIPID II:GLYCINE GLYCYLTRANSFERASE"/>
    <property type="match status" value="1"/>
</dbReference>
<keyword evidence="3" id="KW-0808">Transferase</keyword>
<dbReference type="AlphaFoldDB" id="A0A087BB26"/>
<keyword evidence="2" id="KW-0963">Cytoplasm</keyword>
<proteinExistence type="inferred from homology"/>
<dbReference type="PANTHER" id="PTHR36174:SF2">
    <property type="entry name" value="AMINOACYLTRANSFERASE FEMA"/>
    <property type="match status" value="1"/>
</dbReference>
<protein>
    <submittedName>
        <fullName evidence="8">FemAB protein involved in pentaglycine interpeptide bridge formation in peptidoglycan</fullName>
    </submittedName>
</protein>
<evidence type="ECO:0000256" key="4">
    <source>
        <dbReference type="ARBA" id="ARBA00022960"/>
    </source>
</evidence>
<keyword evidence="9" id="KW-1185">Reference proteome</keyword>
<accession>A0A087BB26</accession>
<dbReference type="SUPFAM" id="SSF55729">
    <property type="entry name" value="Acyl-CoA N-acyltransferases (Nat)"/>
    <property type="match status" value="2"/>
</dbReference>
<dbReference type="EMBL" id="JGZB01000004">
    <property type="protein sequence ID" value="KFI68226.1"/>
    <property type="molecule type" value="Genomic_DNA"/>
</dbReference>
<dbReference type="STRING" id="1692.BMAGN_0175"/>
<dbReference type="Pfam" id="PF02388">
    <property type="entry name" value="FemAB"/>
    <property type="match status" value="1"/>
</dbReference>
<dbReference type="Proteomes" id="UP000029052">
    <property type="component" value="Unassembled WGS sequence"/>
</dbReference>
<dbReference type="InterPro" id="IPR016181">
    <property type="entry name" value="Acyl_CoA_acyltransferase"/>
</dbReference>
<keyword evidence="6" id="KW-0012">Acyltransferase</keyword>
<evidence type="ECO:0000256" key="7">
    <source>
        <dbReference type="ARBA" id="ARBA00023316"/>
    </source>
</evidence>
<dbReference type="Gene3D" id="3.40.630.30">
    <property type="match status" value="2"/>
</dbReference>
<dbReference type="PROSITE" id="PS51191">
    <property type="entry name" value="FEMABX"/>
    <property type="match status" value="1"/>
</dbReference>
<evidence type="ECO:0000256" key="3">
    <source>
        <dbReference type="ARBA" id="ARBA00022679"/>
    </source>
</evidence>
<dbReference type="eggNOG" id="COG2348">
    <property type="taxonomic scope" value="Bacteria"/>
</dbReference>
<comment type="caution">
    <text evidence="8">The sequence shown here is derived from an EMBL/GenBank/DDBJ whole genome shotgun (WGS) entry which is preliminary data.</text>
</comment>
<evidence type="ECO:0000313" key="8">
    <source>
        <dbReference type="EMBL" id="KFI68226.1"/>
    </source>
</evidence>
<dbReference type="Gene3D" id="1.20.58.90">
    <property type="match status" value="1"/>
</dbReference>
<evidence type="ECO:0000256" key="1">
    <source>
        <dbReference type="ARBA" id="ARBA00009943"/>
    </source>
</evidence>
<dbReference type="InterPro" id="IPR050644">
    <property type="entry name" value="PG_Glycine_Bridge_Synth"/>
</dbReference>
<dbReference type="GO" id="GO:0016755">
    <property type="term" value="F:aminoacyltransferase activity"/>
    <property type="evidence" value="ECO:0007669"/>
    <property type="project" value="InterPro"/>
</dbReference>
<keyword evidence="4" id="KW-0133">Cell shape</keyword>
<dbReference type="InterPro" id="IPR003447">
    <property type="entry name" value="FEMABX"/>
</dbReference>
<evidence type="ECO:0000256" key="5">
    <source>
        <dbReference type="ARBA" id="ARBA00022984"/>
    </source>
</evidence>
<organism evidence="8 9">
    <name type="scientific">Bifidobacterium magnum</name>
    <dbReference type="NCBI Taxonomy" id="1692"/>
    <lineage>
        <taxon>Bacteria</taxon>
        <taxon>Bacillati</taxon>
        <taxon>Actinomycetota</taxon>
        <taxon>Actinomycetes</taxon>
        <taxon>Bifidobacteriales</taxon>
        <taxon>Bifidobacteriaceae</taxon>
        <taxon>Bifidobacterium</taxon>
    </lineage>
</organism>
<dbReference type="GO" id="GO:0008360">
    <property type="term" value="P:regulation of cell shape"/>
    <property type="evidence" value="ECO:0007669"/>
    <property type="project" value="UniProtKB-KW"/>
</dbReference>
<comment type="similarity">
    <text evidence="1">Belongs to the FemABX family.</text>
</comment>
<dbReference type="RefSeq" id="WP_238548759.1">
    <property type="nucleotide sequence ID" value="NZ_JGZB01000004.1"/>
</dbReference>
<sequence length="448" mass="49987">MPVSSSMLEQTVSGHVEQYFKERAHNEHAADRLKVRKLTDAEFDALSAALPEGNFQQTTAMRDLANHSVEDTSLIGLVDDNDVPVAGAMVAYTPSKFGETGSIWVGPLADPDDGPLLGKLTDAIRNDAKAHHAISVSAWPGDVYRKHTSEGAPDGDADSTMMKNFANLGWKHGGFDVGYGSVVNRWVYVKDLTEFSDSKALLSSYAKNTRRNVKIARNSCVTVRQVSRDELQVFHDICELSSARQGFHNRSVEYAEEVFDSFVDAAHFMIAEIHLDEYMKVWEDKLAAARKVIAQLEPEEAQGELSDKKASKLRTARQNEASALKRIERAKEYIAEDGTVVPVAAALFIVHPHEMVYLMSGSNDKYAKFYAPTALQHEAMNWCIEHGIDRYNFYGISGYFDDPSAEGYGVLEFKQGFNGYVEELPGEFTLPVNSLRYGIQEFIHKLRK</sequence>
<dbReference type="GO" id="GO:0009252">
    <property type="term" value="P:peptidoglycan biosynthetic process"/>
    <property type="evidence" value="ECO:0007669"/>
    <property type="project" value="UniProtKB-KW"/>
</dbReference>